<comment type="caution">
    <text evidence="2">The sequence shown here is derived from an EMBL/GenBank/DDBJ whole genome shotgun (WGS) entry which is preliminary data.</text>
</comment>
<protein>
    <submittedName>
        <fullName evidence="2">Ubiquitin family protein</fullName>
    </submittedName>
</protein>
<evidence type="ECO:0000313" key="2">
    <source>
        <dbReference type="EMBL" id="KAF0445436.1"/>
    </source>
</evidence>
<sequence>MKDREEKERELQQYYFRVKRHKSTLFVTASGSDKVSQLKKEIIKQLGIDVKIKLYRADNSNPPNFTSLESQSGEDPTIAKLGLADEQILYLVFWDDKNERFENVSFELPEPLPDEEEEEEDIEHVDYSQVTEGYENEIS</sequence>
<keyword evidence="3" id="KW-1185">Reference proteome</keyword>
<reference evidence="2 3" key="1">
    <citation type="journal article" date="2019" name="Environ. Microbiol.">
        <title>At the nexus of three kingdoms: the genome of the mycorrhizal fungus Gigaspora margarita provides insights into plant, endobacterial and fungal interactions.</title>
        <authorList>
            <person name="Venice F."/>
            <person name="Ghignone S."/>
            <person name="Salvioli di Fossalunga A."/>
            <person name="Amselem J."/>
            <person name="Novero M."/>
            <person name="Xianan X."/>
            <person name="Sedzielewska Toro K."/>
            <person name="Morin E."/>
            <person name="Lipzen A."/>
            <person name="Grigoriev I.V."/>
            <person name="Henrissat B."/>
            <person name="Martin F.M."/>
            <person name="Bonfante P."/>
        </authorList>
    </citation>
    <scope>NUCLEOTIDE SEQUENCE [LARGE SCALE GENOMIC DNA]</scope>
    <source>
        <strain evidence="2 3">BEG34</strain>
    </source>
</reference>
<evidence type="ECO:0000313" key="3">
    <source>
        <dbReference type="Proteomes" id="UP000439903"/>
    </source>
</evidence>
<dbReference type="InterPro" id="IPR029071">
    <property type="entry name" value="Ubiquitin-like_domsf"/>
</dbReference>
<proteinExistence type="predicted"/>
<feature type="region of interest" description="Disordered" evidence="1">
    <location>
        <begin position="105"/>
        <end position="139"/>
    </location>
</feature>
<evidence type="ECO:0000256" key="1">
    <source>
        <dbReference type="SAM" id="MobiDB-lite"/>
    </source>
</evidence>
<dbReference type="AlphaFoldDB" id="A0A8H4A6F7"/>
<dbReference type="Proteomes" id="UP000439903">
    <property type="component" value="Unassembled WGS sequence"/>
</dbReference>
<accession>A0A8H4A6F7</accession>
<feature type="compositionally biased region" description="Acidic residues" evidence="1">
    <location>
        <begin position="112"/>
        <end position="123"/>
    </location>
</feature>
<name>A0A8H4A6F7_GIGMA</name>
<dbReference type="Gene3D" id="3.10.20.90">
    <property type="entry name" value="Phosphatidylinositol 3-kinase Catalytic Subunit, Chain A, domain 1"/>
    <property type="match status" value="1"/>
</dbReference>
<dbReference type="EMBL" id="WTPW01001277">
    <property type="protein sequence ID" value="KAF0445436.1"/>
    <property type="molecule type" value="Genomic_DNA"/>
</dbReference>
<gene>
    <name evidence="2" type="ORF">F8M41_003174</name>
</gene>
<dbReference type="SUPFAM" id="SSF54236">
    <property type="entry name" value="Ubiquitin-like"/>
    <property type="match status" value="1"/>
</dbReference>
<dbReference type="OrthoDB" id="428577at2759"/>
<organism evidence="2 3">
    <name type="scientific">Gigaspora margarita</name>
    <dbReference type="NCBI Taxonomy" id="4874"/>
    <lineage>
        <taxon>Eukaryota</taxon>
        <taxon>Fungi</taxon>
        <taxon>Fungi incertae sedis</taxon>
        <taxon>Mucoromycota</taxon>
        <taxon>Glomeromycotina</taxon>
        <taxon>Glomeromycetes</taxon>
        <taxon>Diversisporales</taxon>
        <taxon>Gigasporaceae</taxon>
        <taxon>Gigaspora</taxon>
    </lineage>
</organism>